<name>A0A0A9GK43_ARUDO</name>
<reference evidence="1" key="2">
    <citation type="journal article" date="2015" name="Data Brief">
        <title>Shoot transcriptome of the giant reed, Arundo donax.</title>
        <authorList>
            <person name="Barrero R.A."/>
            <person name="Guerrero F.D."/>
            <person name="Moolhuijzen P."/>
            <person name="Goolsby J.A."/>
            <person name="Tidwell J."/>
            <person name="Bellgard S.E."/>
            <person name="Bellgard M.I."/>
        </authorList>
    </citation>
    <scope>NUCLEOTIDE SEQUENCE</scope>
    <source>
        <tissue evidence="1">Shoot tissue taken approximately 20 cm above the soil surface</tissue>
    </source>
</reference>
<sequence length="41" mass="4070">MDSMQTFPFPAAVVLTGVAFPDATAAPSCGDPPAEKSLGSS</sequence>
<reference evidence="1" key="1">
    <citation type="submission" date="2014-09" db="EMBL/GenBank/DDBJ databases">
        <authorList>
            <person name="Magalhaes I.L.F."/>
            <person name="Oliveira U."/>
            <person name="Santos F.R."/>
            <person name="Vidigal T.H.D.A."/>
            <person name="Brescovit A.D."/>
            <person name="Santos A.J."/>
        </authorList>
    </citation>
    <scope>NUCLEOTIDE SEQUENCE</scope>
    <source>
        <tissue evidence="1">Shoot tissue taken approximately 20 cm above the soil surface</tissue>
    </source>
</reference>
<dbReference type="AlphaFoldDB" id="A0A0A9GK43"/>
<proteinExistence type="predicted"/>
<accession>A0A0A9GK43</accession>
<evidence type="ECO:0000313" key="1">
    <source>
        <dbReference type="EMBL" id="JAE22911.1"/>
    </source>
</evidence>
<dbReference type="EMBL" id="GBRH01174985">
    <property type="protein sequence ID" value="JAE22911.1"/>
    <property type="molecule type" value="Transcribed_RNA"/>
</dbReference>
<protein>
    <submittedName>
        <fullName evidence="1">Uncharacterized protein</fullName>
    </submittedName>
</protein>
<organism evidence="1">
    <name type="scientific">Arundo donax</name>
    <name type="common">Giant reed</name>
    <name type="synonym">Donax arundinaceus</name>
    <dbReference type="NCBI Taxonomy" id="35708"/>
    <lineage>
        <taxon>Eukaryota</taxon>
        <taxon>Viridiplantae</taxon>
        <taxon>Streptophyta</taxon>
        <taxon>Embryophyta</taxon>
        <taxon>Tracheophyta</taxon>
        <taxon>Spermatophyta</taxon>
        <taxon>Magnoliopsida</taxon>
        <taxon>Liliopsida</taxon>
        <taxon>Poales</taxon>
        <taxon>Poaceae</taxon>
        <taxon>PACMAD clade</taxon>
        <taxon>Arundinoideae</taxon>
        <taxon>Arundineae</taxon>
        <taxon>Arundo</taxon>
    </lineage>
</organism>